<protein>
    <submittedName>
        <fullName evidence="1">Uncharacterized protein</fullName>
    </submittedName>
</protein>
<name>A0A9D2NRA0_9FIRM</name>
<dbReference type="AlphaFoldDB" id="A0A9D2NRA0"/>
<evidence type="ECO:0000313" key="2">
    <source>
        <dbReference type="Proteomes" id="UP000823896"/>
    </source>
</evidence>
<proteinExistence type="predicted"/>
<accession>A0A9D2NRA0</accession>
<dbReference type="PROSITE" id="PS51257">
    <property type="entry name" value="PROKAR_LIPOPROTEIN"/>
    <property type="match status" value="1"/>
</dbReference>
<organism evidence="1 2">
    <name type="scientific">Candidatus Merdibacter merdavium</name>
    <dbReference type="NCBI Taxonomy" id="2838692"/>
    <lineage>
        <taxon>Bacteria</taxon>
        <taxon>Bacillati</taxon>
        <taxon>Bacillota</taxon>
        <taxon>Erysipelotrichia</taxon>
        <taxon>Erysipelotrichales</taxon>
        <taxon>Erysipelotrichaceae</taxon>
        <taxon>Merdibacter</taxon>
    </lineage>
</organism>
<dbReference type="Proteomes" id="UP000823896">
    <property type="component" value="Unassembled WGS sequence"/>
</dbReference>
<sequence length="156" mass="17182">MKKWREQGMRKAAVWIGMVMVMLLSACAAEPPKLSADSFSFSVIDPETEISAGEEVGFIAQLSNLSDHDVVLSHGDPLIVLYLCSAEDEAEEGVGAVLAQTAMKAHEQIEKETFIRVEEAGDYRLRAYCAFSIGGEEYRYECEDIPIKVTDAKSAE</sequence>
<reference evidence="1" key="1">
    <citation type="journal article" date="2021" name="PeerJ">
        <title>Extensive microbial diversity within the chicken gut microbiome revealed by metagenomics and culture.</title>
        <authorList>
            <person name="Gilroy R."/>
            <person name="Ravi A."/>
            <person name="Getino M."/>
            <person name="Pursley I."/>
            <person name="Horton D.L."/>
            <person name="Alikhan N.F."/>
            <person name="Baker D."/>
            <person name="Gharbi K."/>
            <person name="Hall N."/>
            <person name="Watson M."/>
            <person name="Adriaenssens E.M."/>
            <person name="Foster-Nyarko E."/>
            <person name="Jarju S."/>
            <person name="Secka A."/>
            <person name="Antonio M."/>
            <person name="Oren A."/>
            <person name="Chaudhuri R.R."/>
            <person name="La Ragione R."/>
            <person name="Hildebrand F."/>
            <person name="Pallen M.J."/>
        </authorList>
    </citation>
    <scope>NUCLEOTIDE SEQUENCE</scope>
    <source>
        <strain evidence="1">CHK187-11901</strain>
    </source>
</reference>
<evidence type="ECO:0000313" key="1">
    <source>
        <dbReference type="EMBL" id="HJC37045.1"/>
    </source>
</evidence>
<dbReference type="EMBL" id="DWWM01000051">
    <property type="protein sequence ID" value="HJC37045.1"/>
    <property type="molecule type" value="Genomic_DNA"/>
</dbReference>
<gene>
    <name evidence="1" type="ORF">H9702_07965</name>
</gene>
<comment type="caution">
    <text evidence="1">The sequence shown here is derived from an EMBL/GenBank/DDBJ whole genome shotgun (WGS) entry which is preliminary data.</text>
</comment>
<reference evidence="1" key="2">
    <citation type="submission" date="2021-04" db="EMBL/GenBank/DDBJ databases">
        <authorList>
            <person name="Gilroy R."/>
        </authorList>
    </citation>
    <scope>NUCLEOTIDE SEQUENCE</scope>
    <source>
        <strain evidence="1">CHK187-11901</strain>
    </source>
</reference>